<sequence length="95" mass="10726">MKSRKIKFKDGESALRQIRQALGKISQEEFARRIGTTVRTVSRWEKGDATPTFTIDQVKNLKREIESIGLTIEDLPSQLGRTKPPATKTRGTAKK</sequence>
<accession>A0A8J7E3C4</accession>
<feature type="domain" description="HTH cro/C1-type" evidence="2">
    <location>
        <begin position="15"/>
        <end position="54"/>
    </location>
</feature>
<dbReference type="CDD" id="cd00093">
    <property type="entry name" value="HTH_XRE"/>
    <property type="match status" value="1"/>
</dbReference>
<dbReference type="Pfam" id="PF01381">
    <property type="entry name" value="HTH_3"/>
    <property type="match status" value="1"/>
</dbReference>
<organism evidence="3 4">
    <name type="scientific">Lusitaniella coriacea LEGE 07157</name>
    <dbReference type="NCBI Taxonomy" id="945747"/>
    <lineage>
        <taxon>Bacteria</taxon>
        <taxon>Bacillati</taxon>
        <taxon>Cyanobacteriota</taxon>
        <taxon>Cyanophyceae</taxon>
        <taxon>Spirulinales</taxon>
        <taxon>Lusitaniellaceae</taxon>
        <taxon>Lusitaniella</taxon>
    </lineage>
</organism>
<dbReference type="SMART" id="SM00530">
    <property type="entry name" value="HTH_XRE"/>
    <property type="match status" value="1"/>
</dbReference>
<evidence type="ECO:0000313" key="3">
    <source>
        <dbReference type="EMBL" id="MBE9119052.1"/>
    </source>
</evidence>
<dbReference type="GO" id="GO:0003677">
    <property type="term" value="F:DNA binding"/>
    <property type="evidence" value="ECO:0007669"/>
    <property type="project" value="InterPro"/>
</dbReference>
<evidence type="ECO:0000256" key="1">
    <source>
        <dbReference type="SAM" id="MobiDB-lite"/>
    </source>
</evidence>
<dbReference type="AlphaFoldDB" id="A0A8J7E3C4"/>
<evidence type="ECO:0000313" key="4">
    <source>
        <dbReference type="Proteomes" id="UP000654482"/>
    </source>
</evidence>
<comment type="caution">
    <text evidence="3">The sequence shown here is derived from an EMBL/GenBank/DDBJ whole genome shotgun (WGS) entry which is preliminary data.</text>
</comment>
<dbReference type="RefSeq" id="WP_194032146.1">
    <property type="nucleotide sequence ID" value="NZ_JADEWZ010000077.1"/>
</dbReference>
<dbReference type="InterPro" id="IPR010982">
    <property type="entry name" value="Lambda_DNA-bd_dom_sf"/>
</dbReference>
<dbReference type="EMBL" id="JADEWZ010000077">
    <property type="protein sequence ID" value="MBE9119052.1"/>
    <property type="molecule type" value="Genomic_DNA"/>
</dbReference>
<protein>
    <submittedName>
        <fullName evidence="3">Helix-turn-helix transcriptional regulator</fullName>
    </submittedName>
</protein>
<name>A0A8J7E3C4_9CYAN</name>
<evidence type="ECO:0000259" key="2">
    <source>
        <dbReference type="PROSITE" id="PS50943"/>
    </source>
</evidence>
<dbReference type="PROSITE" id="PS50943">
    <property type="entry name" value="HTH_CROC1"/>
    <property type="match status" value="1"/>
</dbReference>
<dbReference type="Proteomes" id="UP000654482">
    <property type="component" value="Unassembled WGS sequence"/>
</dbReference>
<feature type="region of interest" description="Disordered" evidence="1">
    <location>
        <begin position="74"/>
        <end position="95"/>
    </location>
</feature>
<keyword evidence="4" id="KW-1185">Reference proteome</keyword>
<dbReference type="InterPro" id="IPR001387">
    <property type="entry name" value="Cro/C1-type_HTH"/>
</dbReference>
<dbReference type="SUPFAM" id="SSF47413">
    <property type="entry name" value="lambda repressor-like DNA-binding domains"/>
    <property type="match status" value="1"/>
</dbReference>
<gene>
    <name evidence="3" type="ORF">IQ249_24660</name>
</gene>
<reference evidence="3" key="1">
    <citation type="submission" date="2020-10" db="EMBL/GenBank/DDBJ databases">
        <authorList>
            <person name="Castelo-Branco R."/>
            <person name="Eusebio N."/>
            <person name="Adriana R."/>
            <person name="Vieira A."/>
            <person name="Brugerolle De Fraissinette N."/>
            <person name="Rezende De Castro R."/>
            <person name="Schneider M.P."/>
            <person name="Vasconcelos V."/>
            <person name="Leao P.N."/>
        </authorList>
    </citation>
    <scope>NUCLEOTIDE SEQUENCE</scope>
    <source>
        <strain evidence="3">LEGE 07157</strain>
    </source>
</reference>
<dbReference type="Gene3D" id="1.10.260.40">
    <property type="entry name" value="lambda repressor-like DNA-binding domains"/>
    <property type="match status" value="1"/>
</dbReference>
<proteinExistence type="predicted"/>